<accession>A0A267GN93</accession>
<dbReference type="AlphaFoldDB" id="A0A267GN93"/>
<evidence type="ECO:0000256" key="12">
    <source>
        <dbReference type="SAM" id="Phobius"/>
    </source>
</evidence>
<evidence type="ECO:0000256" key="1">
    <source>
        <dbReference type="ARBA" id="ARBA00004141"/>
    </source>
</evidence>
<evidence type="ECO:0000256" key="8">
    <source>
        <dbReference type="ARBA" id="ARBA00023136"/>
    </source>
</evidence>
<comment type="subcellular location">
    <subcellularLocation>
        <location evidence="1">Membrane</location>
        <topology evidence="1">Multi-pass membrane protein</topology>
    </subcellularLocation>
</comment>
<gene>
    <name evidence="13" type="ORF">BOX15_Mlig006398g1</name>
</gene>
<keyword evidence="9 11" id="KW-0739">Sodium transport</keyword>
<keyword evidence="14" id="KW-1185">Reference proteome</keyword>
<protein>
    <submittedName>
        <fullName evidence="13">Uncharacterized protein</fullName>
    </submittedName>
</protein>
<dbReference type="Gene3D" id="2.60.470.10">
    <property type="entry name" value="Acid-sensing ion channels like domains"/>
    <property type="match status" value="1"/>
</dbReference>
<comment type="similarity">
    <text evidence="11">Belongs to the amiloride-sensitive sodium channel (TC 1.A.6) family.</text>
</comment>
<reference evidence="13 14" key="1">
    <citation type="submission" date="2017-06" db="EMBL/GenBank/DDBJ databases">
        <title>A platform for efficient transgenesis in Macrostomum lignano, a flatworm model organism for stem cell research.</title>
        <authorList>
            <person name="Berezikov E."/>
        </authorList>
    </citation>
    <scope>NUCLEOTIDE SEQUENCE [LARGE SCALE GENOMIC DNA]</scope>
    <source>
        <strain evidence="13">DV1</strain>
        <tissue evidence="13">Whole organism</tissue>
    </source>
</reference>
<organism evidence="13 14">
    <name type="scientific">Macrostomum lignano</name>
    <dbReference type="NCBI Taxonomy" id="282301"/>
    <lineage>
        <taxon>Eukaryota</taxon>
        <taxon>Metazoa</taxon>
        <taxon>Spiralia</taxon>
        <taxon>Lophotrochozoa</taxon>
        <taxon>Platyhelminthes</taxon>
        <taxon>Rhabditophora</taxon>
        <taxon>Macrostomorpha</taxon>
        <taxon>Macrostomida</taxon>
        <taxon>Macrostomidae</taxon>
        <taxon>Macrostomum</taxon>
    </lineage>
</organism>
<dbReference type="Gene3D" id="1.10.287.770">
    <property type="entry name" value="YojJ-like"/>
    <property type="match status" value="1"/>
</dbReference>
<keyword evidence="4 11" id="KW-0812">Transmembrane</keyword>
<dbReference type="PANTHER" id="PTHR11690">
    <property type="entry name" value="AMILORIDE-SENSITIVE SODIUM CHANNEL-RELATED"/>
    <property type="match status" value="1"/>
</dbReference>
<comment type="caution">
    <text evidence="13">The sequence shown here is derived from an EMBL/GenBank/DDBJ whole genome shotgun (WGS) entry which is preliminary data.</text>
</comment>
<dbReference type="InterPro" id="IPR038178">
    <property type="entry name" value="Kringle_sf"/>
</dbReference>
<dbReference type="STRING" id="282301.A0A267GN93"/>
<dbReference type="OrthoDB" id="10068240at2759"/>
<evidence type="ECO:0000256" key="6">
    <source>
        <dbReference type="ARBA" id="ARBA00023053"/>
    </source>
</evidence>
<evidence type="ECO:0000256" key="9">
    <source>
        <dbReference type="ARBA" id="ARBA00023201"/>
    </source>
</evidence>
<keyword evidence="6" id="KW-0915">Sodium</keyword>
<dbReference type="GO" id="GO:0005886">
    <property type="term" value="C:plasma membrane"/>
    <property type="evidence" value="ECO:0007669"/>
    <property type="project" value="TreeGrafter"/>
</dbReference>
<evidence type="ECO:0000256" key="4">
    <source>
        <dbReference type="ARBA" id="ARBA00022692"/>
    </source>
</evidence>
<keyword evidence="2 11" id="KW-0813">Transport</keyword>
<dbReference type="GO" id="GO:0015280">
    <property type="term" value="F:ligand-gated sodium channel activity"/>
    <property type="evidence" value="ECO:0007669"/>
    <property type="project" value="TreeGrafter"/>
</dbReference>
<dbReference type="EMBL" id="NIVC01000261">
    <property type="protein sequence ID" value="PAA86857.1"/>
    <property type="molecule type" value="Genomic_DNA"/>
</dbReference>
<keyword evidence="8 12" id="KW-0472">Membrane</keyword>
<feature type="transmembrane region" description="Helical" evidence="12">
    <location>
        <begin position="984"/>
        <end position="1013"/>
    </location>
</feature>
<proteinExistence type="inferred from homology"/>
<evidence type="ECO:0000313" key="14">
    <source>
        <dbReference type="Proteomes" id="UP000215902"/>
    </source>
</evidence>
<dbReference type="Proteomes" id="UP000215902">
    <property type="component" value="Unassembled WGS sequence"/>
</dbReference>
<feature type="transmembrane region" description="Helical" evidence="12">
    <location>
        <begin position="64"/>
        <end position="82"/>
    </location>
</feature>
<evidence type="ECO:0000256" key="2">
    <source>
        <dbReference type="ARBA" id="ARBA00022448"/>
    </source>
</evidence>
<keyword evidence="7 11" id="KW-0406">Ion transport</keyword>
<evidence type="ECO:0000256" key="11">
    <source>
        <dbReference type="RuleBase" id="RU000679"/>
    </source>
</evidence>
<sequence>MSTAILATKHGIQEPSMEQLQQQQQHDRTPKANQLRRSAIEFLGYTTAHGLGRFASQSSAIGKLIWIGFLLGTYSGFAYHLYTLFDRFAQAPVLTTMTMSSLGFQFPDVYICPAQPVTMSRASKEIESVYISFNARDHVKPEFKANFFRFNGTNDDLYALSKPARAILYVLKATEAAFIAKFQLPQDEDALLDCRTSLSGEEYAGNRSFAVTYDRARIDLQRTDRSLKPYTTTKPCIRWSEAARMLKARGAASLGDRLLMLNYSDSESRCRAPVRLPLSEFFPIGSRSLLQRVGCFAKNSSTVEENFNKTCLVRGRITTELCADCCDELDFTHIALRDGECHCGTWNNTQQGFCDKLSINSVARKCDCDVNVFCIRDTDSKPLRISNSSVLTALSNGPYCFFKDDFGRLEAAFCNVPLCRMNSGYDCIFGTTDDAARQRQQAVYTGYRNVAASGEPCLAWNQIVERNKQRKQKIDPVANYDYKMRIHLETPDYDRLEGADNFCRPAQIIREFGFSDRVYYRNPDLISDDEAPSCVSDTFGKSNLVNLALTKCDIPACYTKVPTVTAAIRDGIGSHLLALQFSSDLSFTLVECSFGGQSCTKDDFLSVSHPQLGMCHHFMKQRFTQNMSSSQLADSQLSIKYFTDSTDSNGGTIPELDKLNRIVHRSVSNDERRIAFKAVIVPEGSYPWPSKGVDVATAQSLDIQLSLKKIKKLSTASRPCVENTEPVTYRMLSWKQAKTTSSNEENIRLHFVKAASEWWQKIAVLRAQLEKQNALRPLQAMDWRYNIPSKEDYTNKFTVQHFAKACNCLPSFLPIEVELFSNYTFCFDTNDTETVSRLRESCHREQLSKLLQYQFEAAKKALSPCEETDYDMRLISYAWPNLSGAKSMEILKKLAHNFGLGTEYSRLRGISSIYSTYWRSLVMLESNLTESNLHDRINFENELKFLRDRLAQLTVKGLTSYGQEISEEEAYPAKNLLADIGGALGLWSGIFVLTICELLEFFYYISIGLALSLRHRRDSLRRDSVAREIETHA</sequence>
<evidence type="ECO:0000256" key="10">
    <source>
        <dbReference type="ARBA" id="ARBA00023303"/>
    </source>
</evidence>
<evidence type="ECO:0000256" key="3">
    <source>
        <dbReference type="ARBA" id="ARBA00022461"/>
    </source>
</evidence>
<dbReference type="Pfam" id="PF00858">
    <property type="entry name" value="ASC"/>
    <property type="match status" value="3"/>
</dbReference>
<dbReference type="InterPro" id="IPR001873">
    <property type="entry name" value="ENaC"/>
</dbReference>
<evidence type="ECO:0000256" key="5">
    <source>
        <dbReference type="ARBA" id="ARBA00022989"/>
    </source>
</evidence>
<keyword evidence="10 11" id="KW-0407">Ion channel</keyword>
<keyword evidence="5 12" id="KW-1133">Transmembrane helix</keyword>
<dbReference type="Gene3D" id="2.40.20.10">
    <property type="entry name" value="Plasminogen Kringle 4"/>
    <property type="match status" value="1"/>
</dbReference>
<evidence type="ECO:0000313" key="13">
    <source>
        <dbReference type="EMBL" id="PAA86857.1"/>
    </source>
</evidence>
<name>A0A267GN93_9PLAT</name>
<evidence type="ECO:0000256" key="7">
    <source>
        <dbReference type="ARBA" id="ARBA00023065"/>
    </source>
</evidence>
<keyword evidence="3 11" id="KW-0894">Sodium channel</keyword>